<dbReference type="GO" id="GO:0046677">
    <property type="term" value="P:response to antibiotic"/>
    <property type="evidence" value="ECO:0007669"/>
    <property type="project" value="TreeGrafter"/>
</dbReference>
<name>A0A512BLU4_9HYPH</name>
<dbReference type="PANTHER" id="PTHR30158:SF10">
    <property type="entry name" value="CATION EFFLUX PUMP"/>
    <property type="match status" value="1"/>
</dbReference>
<sequence length="355" mass="38987">MLIALGLWLAAGGLAFAQGGPAPPPPVTVAKPVVKDIIEQTDFIGRFEAVDQVDIRARVSGYLDKVHFKDGSLVRAGNLLFTIDPRPYRNSLEQAKAAVTSSQVRLEFAQSDLARAEQLRMTGNIPDQIFDQRRQAFLTGKADLDRAQAALRQAELDVGFTEIKAPLTGRISRKLVSEGNLVNANETVLTNIVSLHPIQFYFDVDERSYLAFSRQTQGGTRTSANGSANEALLTLTDERLGQRKGQLDFVDNRLDEASGTIRVRAVFDNKDMLLTPGLFGRVTIGASDPYKGILLPDEAIGSDQDRRVVYAVDEKNVVHLKPVRIGPRIDGYRVIRDGLTGNETVVVNGLVRVRH</sequence>
<reference evidence="8 9" key="1">
    <citation type="submission" date="2019-07" db="EMBL/GenBank/DDBJ databases">
        <title>Whole genome shotgun sequence of Microvirga aerophila NBRC 106136.</title>
        <authorList>
            <person name="Hosoyama A."/>
            <person name="Uohara A."/>
            <person name="Ohji S."/>
            <person name="Ichikawa N."/>
        </authorList>
    </citation>
    <scope>NUCLEOTIDE SEQUENCE [LARGE SCALE GENOMIC DNA]</scope>
    <source>
        <strain evidence="8 9">NBRC 106136</strain>
    </source>
</reference>
<dbReference type="InterPro" id="IPR058626">
    <property type="entry name" value="MdtA-like_b-barrel"/>
</dbReference>
<feature type="domain" description="Multidrug resistance protein MdtA-like C-terminal permuted SH3" evidence="7">
    <location>
        <begin position="293"/>
        <end position="350"/>
    </location>
</feature>
<protein>
    <submittedName>
        <fullName evidence="8">MexE family multidrug efflux RND transporter periplasmic adaptor subunit</fullName>
    </submittedName>
</protein>
<dbReference type="Pfam" id="PF25967">
    <property type="entry name" value="RND-MFP_C"/>
    <property type="match status" value="1"/>
</dbReference>
<proteinExistence type="inferred from homology"/>
<dbReference type="Pfam" id="PF25876">
    <property type="entry name" value="HH_MFP_RND"/>
    <property type="match status" value="1"/>
</dbReference>
<dbReference type="PANTHER" id="PTHR30158">
    <property type="entry name" value="ACRA/E-RELATED COMPONENT OF DRUG EFFLUX TRANSPORTER"/>
    <property type="match status" value="1"/>
</dbReference>
<dbReference type="Gene3D" id="2.40.420.20">
    <property type="match status" value="1"/>
</dbReference>
<feature type="domain" description="Multidrug resistance protein MdtA-like beta-barrel" evidence="6">
    <location>
        <begin position="230"/>
        <end position="285"/>
    </location>
</feature>
<gene>
    <name evidence="8" type="primary">mexE2_1</name>
    <name evidence="8" type="ORF">MAE02_06320</name>
</gene>
<evidence type="ECO:0000313" key="8">
    <source>
        <dbReference type="EMBL" id="GEO12936.1"/>
    </source>
</evidence>
<evidence type="ECO:0000259" key="6">
    <source>
        <dbReference type="Pfam" id="PF25944"/>
    </source>
</evidence>
<feature type="signal peptide" evidence="3">
    <location>
        <begin position="1"/>
        <end position="17"/>
    </location>
</feature>
<evidence type="ECO:0000259" key="5">
    <source>
        <dbReference type="Pfam" id="PF25917"/>
    </source>
</evidence>
<feature type="chain" id="PRO_5021960733" evidence="3">
    <location>
        <begin position="18"/>
        <end position="355"/>
    </location>
</feature>
<dbReference type="GO" id="GO:0005886">
    <property type="term" value="C:plasma membrane"/>
    <property type="evidence" value="ECO:0007669"/>
    <property type="project" value="TreeGrafter"/>
</dbReference>
<dbReference type="InterPro" id="IPR058627">
    <property type="entry name" value="MdtA-like_C"/>
</dbReference>
<dbReference type="Gene3D" id="2.40.50.100">
    <property type="match status" value="1"/>
</dbReference>
<dbReference type="SUPFAM" id="SSF111369">
    <property type="entry name" value="HlyD-like secretion proteins"/>
    <property type="match status" value="1"/>
</dbReference>
<dbReference type="InterPro" id="IPR058625">
    <property type="entry name" value="MdtA-like_BSH"/>
</dbReference>
<evidence type="ECO:0000259" key="7">
    <source>
        <dbReference type="Pfam" id="PF25967"/>
    </source>
</evidence>
<evidence type="ECO:0000313" key="9">
    <source>
        <dbReference type="Proteomes" id="UP000321085"/>
    </source>
</evidence>
<keyword evidence="9" id="KW-1185">Reference proteome</keyword>
<comment type="subcellular location">
    <subcellularLocation>
        <location evidence="1">Cell envelope</location>
    </subcellularLocation>
</comment>
<feature type="domain" description="Multidrug resistance protein MdtA-like barrel-sandwich hybrid" evidence="5">
    <location>
        <begin position="52"/>
        <end position="188"/>
    </location>
</feature>
<dbReference type="Proteomes" id="UP000321085">
    <property type="component" value="Unassembled WGS sequence"/>
</dbReference>
<dbReference type="Pfam" id="PF25917">
    <property type="entry name" value="BSH_RND"/>
    <property type="match status" value="1"/>
</dbReference>
<dbReference type="AlphaFoldDB" id="A0A512BLU4"/>
<evidence type="ECO:0000259" key="4">
    <source>
        <dbReference type="Pfam" id="PF25876"/>
    </source>
</evidence>
<dbReference type="Pfam" id="PF25944">
    <property type="entry name" value="Beta-barrel_RND"/>
    <property type="match status" value="1"/>
</dbReference>
<dbReference type="GO" id="GO:0022857">
    <property type="term" value="F:transmembrane transporter activity"/>
    <property type="evidence" value="ECO:0007669"/>
    <property type="project" value="InterPro"/>
</dbReference>
<dbReference type="Gene3D" id="2.40.30.170">
    <property type="match status" value="1"/>
</dbReference>
<dbReference type="EMBL" id="BJYU01000004">
    <property type="protein sequence ID" value="GEO12936.1"/>
    <property type="molecule type" value="Genomic_DNA"/>
</dbReference>
<keyword evidence="3" id="KW-0732">Signal</keyword>
<evidence type="ECO:0000256" key="2">
    <source>
        <dbReference type="ARBA" id="ARBA00009477"/>
    </source>
</evidence>
<comment type="caution">
    <text evidence="8">The sequence shown here is derived from an EMBL/GenBank/DDBJ whole genome shotgun (WGS) entry which is preliminary data.</text>
</comment>
<dbReference type="Gene3D" id="1.10.287.470">
    <property type="entry name" value="Helix hairpin bin"/>
    <property type="match status" value="1"/>
</dbReference>
<dbReference type="GO" id="GO:0030313">
    <property type="term" value="C:cell envelope"/>
    <property type="evidence" value="ECO:0007669"/>
    <property type="project" value="UniProtKB-SubCell"/>
</dbReference>
<feature type="domain" description="Multidrug resistance protein MdtA-like alpha-helical hairpin" evidence="4">
    <location>
        <begin position="92"/>
        <end position="161"/>
    </location>
</feature>
<organism evidence="8 9">
    <name type="scientific">Microvirga aerophila</name>
    <dbReference type="NCBI Taxonomy" id="670291"/>
    <lineage>
        <taxon>Bacteria</taxon>
        <taxon>Pseudomonadati</taxon>
        <taxon>Pseudomonadota</taxon>
        <taxon>Alphaproteobacteria</taxon>
        <taxon>Hyphomicrobiales</taxon>
        <taxon>Methylobacteriaceae</taxon>
        <taxon>Microvirga</taxon>
    </lineage>
</organism>
<comment type="similarity">
    <text evidence="2">Belongs to the membrane fusion protein (MFP) (TC 8.A.1) family.</text>
</comment>
<accession>A0A512BLU4</accession>
<evidence type="ECO:0000256" key="1">
    <source>
        <dbReference type="ARBA" id="ARBA00004196"/>
    </source>
</evidence>
<evidence type="ECO:0000256" key="3">
    <source>
        <dbReference type="SAM" id="SignalP"/>
    </source>
</evidence>
<dbReference type="NCBIfam" id="TIGR01730">
    <property type="entry name" value="RND_mfp"/>
    <property type="match status" value="1"/>
</dbReference>
<dbReference type="InterPro" id="IPR006143">
    <property type="entry name" value="RND_pump_MFP"/>
</dbReference>
<dbReference type="InterPro" id="IPR058624">
    <property type="entry name" value="MdtA-like_HH"/>
</dbReference>